<protein>
    <submittedName>
        <fullName evidence="1">Uncharacterized protein</fullName>
    </submittedName>
</protein>
<evidence type="ECO:0000313" key="1">
    <source>
        <dbReference type="EMBL" id="PMB66128.1"/>
    </source>
</evidence>
<organism evidence="1 2">
    <name type="scientific">Beauveria bassiana</name>
    <name type="common">White muscardine disease fungus</name>
    <name type="synonym">Tritirachium shiotae</name>
    <dbReference type="NCBI Taxonomy" id="176275"/>
    <lineage>
        <taxon>Eukaryota</taxon>
        <taxon>Fungi</taxon>
        <taxon>Dikarya</taxon>
        <taxon>Ascomycota</taxon>
        <taxon>Pezizomycotina</taxon>
        <taxon>Sordariomycetes</taxon>
        <taxon>Hypocreomycetidae</taxon>
        <taxon>Hypocreales</taxon>
        <taxon>Cordycipitaceae</taxon>
        <taxon>Beauveria</taxon>
    </lineage>
</organism>
<dbReference type="EMBL" id="MRVG01000009">
    <property type="protein sequence ID" value="PMB66128.1"/>
    <property type="molecule type" value="Genomic_DNA"/>
</dbReference>
<accession>A0A2N6NFT5</accession>
<dbReference type="AlphaFoldDB" id="A0A2N6NFT5"/>
<proteinExistence type="predicted"/>
<comment type="caution">
    <text evidence="1">The sequence shown here is derived from an EMBL/GenBank/DDBJ whole genome shotgun (WGS) entry which is preliminary data.</text>
</comment>
<evidence type="ECO:0000313" key="2">
    <source>
        <dbReference type="Proteomes" id="UP000235728"/>
    </source>
</evidence>
<sequence>MDNPQPSSEFGVMQGASEPEALTPDRVQFNDYMVVGSVRACTAMNTNDSGAVVVEKERCFLQAFANGGGVGANIYAQIHDGHRPAWSEPRLVLRQGIKWRR</sequence>
<gene>
    <name evidence="1" type="ORF">BM221_008330</name>
</gene>
<name>A0A2N6NFT5_BEABA</name>
<dbReference type="Proteomes" id="UP000235728">
    <property type="component" value="Unassembled WGS sequence"/>
</dbReference>
<reference evidence="1 2" key="1">
    <citation type="journal article" date="2016" name="Appl. Microbiol. Biotechnol.">
        <title>Characterization of T-DNA insertion mutants with decreased virulence in the entomopathogenic fungus Beauveria bassiana JEF-007.</title>
        <authorList>
            <person name="Kim S."/>
            <person name="Lee S.J."/>
            <person name="Nai Y.S."/>
            <person name="Yu J.S."/>
            <person name="Lee M.R."/>
            <person name="Yang Y.T."/>
            <person name="Kim J.S."/>
        </authorList>
    </citation>
    <scope>NUCLEOTIDE SEQUENCE [LARGE SCALE GENOMIC DNA]</scope>
    <source>
        <strain evidence="1 2">JEF-007</strain>
    </source>
</reference>